<protein>
    <submittedName>
        <fullName evidence="1">Uncharacterized protein</fullName>
    </submittedName>
</protein>
<dbReference type="EMBL" id="GBXM01076867">
    <property type="protein sequence ID" value="JAH31710.1"/>
    <property type="molecule type" value="Transcribed_RNA"/>
</dbReference>
<organism evidence="1">
    <name type="scientific">Anguilla anguilla</name>
    <name type="common">European freshwater eel</name>
    <name type="synonym">Muraena anguilla</name>
    <dbReference type="NCBI Taxonomy" id="7936"/>
    <lineage>
        <taxon>Eukaryota</taxon>
        <taxon>Metazoa</taxon>
        <taxon>Chordata</taxon>
        <taxon>Craniata</taxon>
        <taxon>Vertebrata</taxon>
        <taxon>Euteleostomi</taxon>
        <taxon>Actinopterygii</taxon>
        <taxon>Neopterygii</taxon>
        <taxon>Teleostei</taxon>
        <taxon>Anguilliformes</taxon>
        <taxon>Anguillidae</taxon>
        <taxon>Anguilla</taxon>
    </lineage>
</organism>
<evidence type="ECO:0000313" key="1">
    <source>
        <dbReference type="EMBL" id="JAH31710.1"/>
    </source>
</evidence>
<sequence length="37" mass="4211">MCFRSQVRWVPALCATSAFFVFRSTNTAVQEEKAQTV</sequence>
<proteinExistence type="predicted"/>
<accession>A0A0E9RTE1</accession>
<name>A0A0E9RTE1_ANGAN</name>
<reference evidence="1" key="1">
    <citation type="submission" date="2014-11" db="EMBL/GenBank/DDBJ databases">
        <authorList>
            <person name="Amaro Gonzalez C."/>
        </authorList>
    </citation>
    <scope>NUCLEOTIDE SEQUENCE</scope>
</reference>
<reference evidence="1" key="2">
    <citation type="journal article" date="2015" name="Fish Shellfish Immunol.">
        <title>Early steps in the European eel (Anguilla anguilla)-Vibrio vulnificus interaction in the gills: Role of the RtxA13 toxin.</title>
        <authorList>
            <person name="Callol A."/>
            <person name="Pajuelo D."/>
            <person name="Ebbesson L."/>
            <person name="Teles M."/>
            <person name="MacKenzie S."/>
            <person name="Amaro C."/>
        </authorList>
    </citation>
    <scope>NUCLEOTIDE SEQUENCE</scope>
</reference>
<dbReference type="AlphaFoldDB" id="A0A0E9RTE1"/>